<feature type="transmembrane region" description="Helical" evidence="1">
    <location>
        <begin position="168"/>
        <end position="187"/>
    </location>
</feature>
<evidence type="ECO:0000313" key="4">
    <source>
        <dbReference type="Proteomes" id="UP001378188"/>
    </source>
</evidence>
<dbReference type="Proteomes" id="UP001378188">
    <property type="component" value="Unassembled WGS sequence"/>
</dbReference>
<feature type="transmembrane region" description="Helical" evidence="1">
    <location>
        <begin position="144"/>
        <end position="162"/>
    </location>
</feature>
<dbReference type="InterPro" id="IPR002823">
    <property type="entry name" value="DUF112_TM"/>
</dbReference>
<dbReference type="PANTHER" id="PTHR35342">
    <property type="entry name" value="TRICARBOXYLIC TRANSPORT PROTEIN"/>
    <property type="match status" value="1"/>
</dbReference>
<reference evidence="3 4" key="1">
    <citation type="submission" date="2024-02" db="EMBL/GenBank/DDBJ databases">
        <title>Genome analysis and characterization of Microbaculum marinisediminis sp. nov., isolated from marine sediment.</title>
        <authorList>
            <person name="Du Z.-J."/>
            <person name="Ye Y.-Q."/>
            <person name="Zhang Z.-R."/>
            <person name="Yuan S.-M."/>
            <person name="Zhang X.-Y."/>
        </authorList>
    </citation>
    <scope>NUCLEOTIDE SEQUENCE [LARGE SCALE GENOMIC DNA]</scope>
    <source>
        <strain evidence="3 4">SDUM1044001</strain>
    </source>
</reference>
<organism evidence="3 4">
    <name type="scientific">Microbaculum marinum</name>
    <dbReference type="NCBI Taxonomy" id="1764581"/>
    <lineage>
        <taxon>Bacteria</taxon>
        <taxon>Pseudomonadati</taxon>
        <taxon>Pseudomonadota</taxon>
        <taxon>Alphaproteobacteria</taxon>
        <taxon>Hyphomicrobiales</taxon>
        <taxon>Tepidamorphaceae</taxon>
        <taxon>Microbaculum</taxon>
    </lineage>
</organism>
<keyword evidence="4" id="KW-1185">Reference proteome</keyword>
<keyword evidence="1" id="KW-0472">Membrane</keyword>
<feature type="transmembrane region" description="Helical" evidence="1">
    <location>
        <begin position="107"/>
        <end position="132"/>
    </location>
</feature>
<dbReference type="Pfam" id="PF01970">
    <property type="entry name" value="TctA"/>
    <property type="match status" value="1"/>
</dbReference>
<dbReference type="AlphaFoldDB" id="A0AAW9RNR3"/>
<keyword evidence="1" id="KW-0812">Transmembrane</keyword>
<dbReference type="PANTHER" id="PTHR35342:SF5">
    <property type="entry name" value="TRICARBOXYLIC TRANSPORT PROTEIN"/>
    <property type="match status" value="1"/>
</dbReference>
<sequence length="501" mass="52122">METILLALELLFRVDVMIVILASAMFGLFMGAIPGLTATMATALLVPVTFFMDPVPAVAAIVTSSAMAIFAGDIPGTLLRIPGTPGSAAYVDDAYCLTQSGRAELCLGVNLCFSALGGLAGALVLLFAAPALARVVIRFGTFEYFWLAMLGLTCAAFISSSSLTKGTFSLLIGLLASCVGIGATTGLPRFTFGQIELMGGINFVPAMIGAFALSELIRTVSGGGAVNPANLKPIGNLFSGIARTFAQHWRQFLRGSTVGTVIGILPGAGSTLAAWVAYALAKQTSRKPDLYGKGSLEGIVASTSANNAAVSGAWVPALVFGIPGDAVTAIAIGVLFIKGLNPGPTIFINNPEVIDAVLISFLLANLLLIPLGFMFIKVARHVLRVPSGVLSPFILILSILGAFAINNTLFDVGVMLLAGVIAYFMEENGIPIAPAILGLLLGTTVEENFMTSAIKADGNLLAFFERPIAGTLGVLTIALWLSPLVIWLARRRSQARLRADG</sequence>
<feature type="transmembrane region" description="Helical" evidence="1">
    <location>
        <begin position="388"/>
        <end position="405"/>
    </location>
</feature>
<dbReference type="EMBL" id="JAZHOF010000001">
    <property type="protein sequence ID" value="MEJ8569915.1"/>
    <property type="molecule type" value="Genomic_DNA"/>
</dbReference>
<keyword evidence="1" id="KW-1133">Transmembrane helix</keyword>
<evidence type="ECO:0000313" key="3">
    <source>
        <dbReference type="EMBL" id="MEJ8569915.1"/>
    </source>
</evidence>
<name>A0AAW9RNR3_9HYPH</name>
<feature type="domain" description="DUF112" evidence="2">
    <location>
        <begin position="18"/>
        <end position="437"/>
    </location>
</feature>
<feature type="transmembrane region" description="Helical" evidence="1">
    <location>
        <begin position="12"/>
        <end position="32"/>
    </location>
</feature>
<protein>
    <submittedName>
        <fullName evidence="3">Tripartite tricarboxylate transporter permease</fullName>
    </submittedName>
</protein>
<evidence type="ECO:0000256" key="1">
    <source>
        <dbReference type="SAM" id="Phobius"/>
    </source>
</evidence>
<feature type="transmembrane region" description="Helical" evidence="1">
    <location>
        <begin position="468"/>
        <end position="489"/>
    </location>
</feature>
<comment type="caution">
    <text evidence="3">The sequence shown here is derived from an EMBL/GenBank/DDBJ whole genome shotgun (WGS) entry which is preliminary data.</text>
</comment>
<feature type="transmembrane region" description="Helical" evidence="1">
    <location>
        <begin position="44"/>
        <end position="70"/>
    </location>
</feature>
<feature type="transmembrane region" description="Helical" evidence="1">
    <location>
        <begin position="313"/>
        <end position="337"/>
    </location>
</feature>
<gene>
    <name evidence="3" type="ORF">V3328_00415</name>
</gene>
<evidence type="ECO:0000259" key="2">
    <source>
        <dbReference type="Pfam" id="PF01970"/>
    </source>
</evidence>
<proteinExistence type="predicted"/>
<dbReference type="RefSeq" id="WP_340327658.1">
    <property type="nucleotide sequence ID" value="NZ_JAZHOF010000001.1"/>
</dbReference>
<feature type="transmembrane region" description="Helical" evidence="1">
    <location>
        <begin position="357"/>
        <end position="376"/>
    </location>
</feature>
<accession>A0AAW9RNR3</accession>
<feature type="transmembrane region" description="Helical" evidence="1">
    <location>
        <begin position="258"/>
        <end position="281"/>
    </location>
</feature>